<dbReference type="Proteomes" id="UP001629235">
    <property type="component" value="Unassembled WGS sequence"/>
</dbReference>
<gene>
    <name evidence="1" type="ORF">PQR01_32890</name>
</gene>
<accession>A0ACC7NLW1</accession>
<organism evidence="1 2">
    <name type="scientific">Paraburkholderia rhynchosiae</name>
    <dbReference type="NCBI Taxonomy" id="487049"/>
    <lineage>
        <taxon>Bacteria</taxon>
        <taxon>Pseudomonadati</taxon>
        <taxon>Pseudomonadota</taxon>
        <taxon>Betaproteobacteria</taxon>
        <taxon>Burkholderiales</taxon>
        <taxon>Burkholderiaceae</taxon>
        <taxon>Paraburkholderia</taxon>
    </lineage>
</organism>
<sequence length="43" mass="4625">MAGKMPVRRDGEASDVAQTYLYLMQQGFSTGQVIVVDGGHVLV</sequence>
<reference evidence="1 2" key="1">
    <citation type="journal article" date="2024" name="Chem. Sci.">
        <title>Discovery of megapolipeptins by genome mining of a Burkholderiales bacteria collection.</title>
        <authorList>
            <person name="Paulo B.S."/>
            <person name="Recchia M.J.J."/>
            <person name="Lee S."/>
            <person name="Fergusson C.H."/>
            <person name="Romanowski S.B."/>
            <person name="Hernandez A."/>
            <person name="Krull N."/>
            <person name="Liu D.Y."/>
            <person name="Cavanagh H."/>
            <person name="Bos A."/>
            <person name="Gray C.A."/>
            <person name="Murphy B.T."/>
            <person name="Linington R.G."/>
            <person name="Eustaquio A.S."/>
        </authorList>
    </citation>
    <scope>NUCLEOTIDE SEQUENCE [LARGE SCALE GENOMIC DNA]</scope>
    <source>
        <strain evidence="1 2">RL18-126-BIB-B</strain>
    </source>
</reference>
<keyword evidence="2" id="KW-1185">Reference proteome</keyword>
<dbReference type="EMBL" id="JAQQDW010000103">
    <property type="protein sequence ID" value="MFM0108109.1"/>
    <property type="molecule type" value="Genomic_DNA"/>
</dbReference>
<evidence type="ECO:0000313" key="1">
    <source>
        <dbReference type="EMBL" id="MFM0108109.1"/>
    </source>
</evidence>
<protein>
    <submittedName>
        <fullName evidence="1">SDR family oxidoreductase</fullName>
    </submittedName>
</protein>
<evidence type="ECO:0000313" key="2">
    <source>
        <dbReference type="Proteomes" id="UP001629235"/>
    </source>
</evidence>
<comment type="caution">
    <text evidence="1">The sequence shown here is derived from an EMBL/GenBank/DDBJ whole genome shotgun (WGS) entry which is preliminary data.</text>
</comment>
<name>A0ACC7NLW1_9BURK</name>
<proteinExistence type="predicted"/>